<organism evidence="3 4">
    <name type="scientific">Ktedonobacter robiniae</name>
    <dbReference type="NCBI Taxonomy" id="2778365"/>
    <lineage>
        <taxon>Bacteria</taxon>
        <taxon>Bacillati</taxon>
        <taxon>Chloroflexota</taxon>
        <taxon>Ktedonobacteria</taxon>
        <taxon>Ktedonobacterales</taxon>
        <taxon>Ktedonobacteraceae</taxon>
        <taxon>Ktedonobacter</taxon>
    </lineage>
</organism>
<evidence type="ECO:0000256" key="2">
    <source>
        <dbReference type="SAM" id="Phobius"/>
    </source>
</evidence>
<dbReference type="RefSeq" id="WP_201369344.1">
    <property type="nucleotide sequence ID" value="NZ_BNJG01000001.1"/>
</dbReference>
<evidence type="ECO:0000313" key="4">
    <source>
        <dbReference type="Proteomes" id="UP000654345"/>
    </source>
</evidence>
<sequence>MAKTRKKNAQPPTSGPVRGETQARPRPTSPGSNRGTIRNTGRNVRRRATRQRRSLWLLIGGILLALLAVIGIFIYVGQQNQAPGASGPTDPEVLKAVTSIDPATLSTVGDGGVQPFLKATQNKPPILTGANGKPKIFYSGAEFCPYCAGERWALVVALSRFGTFSALPQTTSAAEDSPPSLSTVSFYSSKYQSNYIDLDTVEQFTNKRSGNFYEPLQTPTSEQQQLINTYNGPPYIDKQYAGGFPFVDIANQYLAIGPSFNVEVISNLSQKQIAEKLSDSSSDVSKSILGVANTFTAAICKATNNQPASVCKADPIPALQQALPEAQGSDQLAMSQAPEALFPRRED</sequence>
<reference evidence="3 4" key="1">
    <citation type="journal article" date="2021" name="Int. J. Syst. Evol. Microbiol.">
        <title>Reticulibacter mediterranei gen. nov., sp. nov., within the new family Reticulibacteraceae fam. nov., and Ktedonospora formicarum gen. nov., sp. nov., Ktedonobacter robiniae sp. nov., Dictyobacter formicarum sp. nov. and Dictyobacter arantiisoli sp. nov., belonging to the class Ktedonobacteria.</title>
        <authorList>
            <person name="Yabe S."/>
            <person name="Zheng Y."/>
            <person name="Wang C.M."/>
            <person name="Sakai Y."/>
            <person name="Abe K."/>
            <person name="Yokota A."/>
            <person name="Donadio S."/>
            <person name="Cavaletti L."/>
            <person name="Monciardini P."/>
        </authorList>
    </citation>
    <scope>NUCLEOTIDE SEQUENCE [LARGE SCALE GENOMIC DNA]</scope>
    <source>
        <strain evidence="3 4">SOSP1-30</strain>
    </source>
</reference>
<dbReference type="Proteomes" id="UP000654345">
    <property type="component" value="Unassembled WGS sequence"/>
</dbReference>
<protein>
    <recommendedName>
        <fullName evidence="5">DUF929 domain-containing protein</fullName>
    </recommendedName>
</protein>
<evidence type="ECO:0000313" key="3">
    <source>
        <dbReference type="EMBL" id="GHO52435.1"/>
    </source>
</evidence>
<keyword evidence="4" id="KW-1185">Reference proteome</keyword>
<keyword evidence="2" id="KW-0472">Membrane</keyword>
<evidence type="ECO:0008006" key="5">
    <source>
        <dbReference type="Google" id="ProtNLM"/>
    </source>
</evidence>
<comment type="caution">
    <text evidence="3">The sequence shown here is derived from an EMBL/GenBank/DDBJ whole genome shotgun (WGS) entry which is preliminary data.</text>
</comment>
<accession>A0ABQ3UJ38</accession>
<dbReference type="Pfam" id="PF06053">
    <property type="entry name" value="DUF929"/>
    <property type="match status" value="1"/>
</dbReference>
<gene>
    <name evidence="3" type="ORF">KSB_09100</name>
</gene>
<proteinExistence type="predicted"/>
<feature type="compositionally biased region" description="Low complexity" evidence="1">
    <location>
        <begin position="31"/>
        <end position="42"/>
    </location>
</feature>
<evidence type="ECO:0000256" key="1">
    <source>
        <dbReference type="SAM" id="MobiDB-lite"/>
    </source>
</evidence>
<dbReference type="InterPro" id="IPR009272">
    <property type="entry name" value="DUF929"/>
</dbReference>
<feature type="region of interest" description="Disordered" evidence="1">
    <location>
        <begin position="1"/>
        <end position="46"/>
    </location>
</feature>
<keyword evidence="2" id="KW-1133">Transmembrane helix</keyword>
<feature type="transmembrane region" description="Helical" evidence="2">
    <location>
        <begin position="55"/>
        <end position="76"/>
    </location>
</feature>
<keyword evidence="2" id="KW-0812">Transmembrane</keyword>
<dbReference type="EMBL" id="BNJG01000001">
    <property type="protein sequence ID" value="GHO52435.1"/>
    <property type="molecule type" value="Genomic_DNA"/>
</dbReference>
<feature type="region of interest" description="Disordered" evidence="1">
    <location>
        <begin position="324"/>
        <end position="347"/>
    </location>
</feature>
<name>A0ABQ3UJ38_9CHLR</name>